<sequence length="176" mass="20128">MTRRTSIAQHQADPSQQVDYLDENIKKFTTVAVVCNADRSLKLPLLFVRASRQPRCFQGKSTSELGVDNSSTTKSWMTTELFQHSAARFNERMHTGNRQVLLLLDIFLSHPLDAPLSNVTVHMLPPNMTSYLRPRDAGTIGQFNLKISKLQNRRVVERFDALMQRVHDVDSQTMQE</sequence>
<dbReference type="GO" id="GO:0003677">
    <property type="term" value="F:DNA binding"/>
    <property type="evidence" value="ECO:0007669"/>
    <property type="project" value="TreeGrafter"/>
</dbReference>
<name>F0WQ00_9STRA</name>
<dbReference type="AlphaFoldDB" id="F0WQ00"/>
<dbReference type="GO" id="GO:0005634">
    <property type="term" value="C:nucleus"/>
    <property type="evidence" value="ECO:0007669"/>
    <property type="project" value="TreeGrafter"/>
</dbReference>
<reference evidence="2" key="1">
    <citation type="journal article" date="2011" name="PLoS Biol.">
        <title>Gene gain and loss during evolution of obligate parasitism in the white rust pathogen of Arabidopsis thaliana.</title>
        <authorList>
            <person name="Kemen E."/>
            <person name="Gardiner A."/>
            <person name="Schultz-Larsen T."/>
            <person name="Kemen A.C."/>
            <person name="Balmuth A.L."/>
            <person name="Robert-Seilaniantz A."/>
            <person name="Bailey K."/>
            <person name="Holub E."/>
            <person name="Studholme D.J."/>
            <person name="Maclean D."/>
            <person name="Jones J.D."/>
        </authorList>
    </citation>
    <scope>NUCLEOTIDE SEQUENCE</scope>
</reference>
<evidence type="ECO:0000313" key="2">
    <source>
        <dbReference type="EMBL" id="CCA23403.1"/>
    </source>
</evidence>
<dbReference type="InterPro" id="IPR004875">
    <property type="entry name" value="DDE_SF_endonuclease_dom"/>
</dbReference>
<dbReference type="PANTHER" id="PTHR19303">
    <property type="entry name" value="TRANSPOSON"/>
    <property type="match status" value="1"/>
</dbReference>
<gene>
    <name evidence="2" type="primary">AlNc14C192G8480</name>
    <name evidence="2" type="ORF">ALNC14_095470</name>
</gene>
<protein>
    <submittedName>
        <fullName evidence="2">Putative CENPB/ARS binding proteinlike protein</fullName>
    </submittedName>
</protein>
<organism evidence="2">
    <name type="scientific">Albugo laibachii Nc14</name>
    <dbReference type="NCBI Taxonomy" id="890382"/>
    <lineage>
        <taxon>Eukaryota</taxon>
        <taxon>Sar</taxon>
        <taxon>Stramenopiles</taxon>
        <taxon>Oomycota</taxon>
        <taxon>Peronosporomycetes</taxon>
        <taxon>Albuginales</taxon>
        <taxon>Albuginaceae</taxon>
        <taxon>Albugo</taxon>
    </lineage>
</organism>
<dbReference type="HOGENOM" id="CLU_018294_2_3_1"/>
<dbReference type="InterPro" id="IPR050863">
    <property type="entry name" value="CenT-Element_Derived"/>
</dbReference>
<proteinExistence type="predicted"/>
<reference evidence="2" key="2">
    <citation type="submission" date="2011-02" db="EMBL/GenBank/DDBJ databases">
        <authorList>
            <person name="MacLean D."/>
        </authorList>
    </citation>
    <scope>NUCLEOTIDE SEQUENCE</scope>
</reference>
<accession>F0WQ00</accession>
<dbReference type="Pfam" id="PF03184">
    <property type="entry name" value="DDE_1"/>
    <property type="match status" value="1"/>
</dbReference>
<dbReference type="PANTHER" id="PTHR19303:SF73">
    <property type="entry name" value="PROTEIN PDC2"/>
    <property type="match status" value="1"/>
</dbReference>
<dbReference type="EMBL" id="FR824237">
    <property type="protein sequence ID" value="CCA23403.1"/>
    <property type="molecule type" value="Genomic_DNA"/>
</dbReference>
<evidence type="ECO:0000259" key="1">
    <source>
        <dbReference type="Pfam" id="PF03184"/>
    </source>
</evidence>
<feature type="domain" description="DDE-1" evidence="1">
    <location>
        <begin position="29"/>
        <end position="155"/>
    </location>
</feature>